<reference evidence="1" key="1">
    <citation type="journal article" date="2014" name="Front. Microbiol.">
        <title>High frequency of phylogenetically diverse reductive dehalogenase-homologous genes in deep subseafloor sedimentary metagenomes.</title>
        <authorList>
            <person name="Kawai M."/>
            <person name="Futagami T."/>
            <person name="Toyoda A."/>
            <person name="Takaki Y."/>
            <person name="Nishi S."/>
            <person name="Hori S."/>
            <person name="Arai W."/>
            <person name="Tsubouchi T."/>
            <person name="Morono Y."/>
            <person name="Uchiyama I."/>
            <person name="Ito T."/>
            <person name="Fujiyama A."/>
            <person name="Inagaki F."/>
            <person name="Takami H."/>
        </authorList>
    </citation>
    <scope>NUCLEOTIDE SEQUENCE</scope>
    <source>
        <strain evidence="1">Expedition CK06-06</strain>
    </source>
</reference>
<dbReference type="PROSITE" id="PS51257">
    <property type="entry name" value="PROKAR_LIPOPROTEIN"/>
    <property type="match status" value="1"/>
</dbReference>
<proteinExistence type="predicted"/>
<evidence type="ECO:0008006" key="2">
    <source>
        <dbReference type="Google" id="ProtNLM"/>
    </source>
</evidence>
<organism evidence="1">
    <name type="scientific">marine sediment metagenome</name>
    <dbReference type="NCBI Taxonomy" id="412755"/>
    <lineage>
        <taxon>unclassified sequences</taxon>
        <taxon>metagenomes</taxon>
        <taxon>ecological metagenomes</taxon>
    </lineage>
</organism>
<dbReference type="Gene3D" id="3.40.50.2300">
    <property type="match status" value="1"/>
</dbReference>
<accession>X1IQ75</accession>
<dbReference type="SUPFAM" id="SSF53822">
    <property type="entry name" value="Periplasmic binding protein-like I"/>
    <property type="match status" value="1"/>
</dbReference>
<gene>
    <name evidence="1" type="ORF">S03H2_63311</name>
</gene>
<dbReference type="AlphaFoldDB" id="X1IQ75"/>
<dbReference type="EMBL" id="BARU01041008">
    <property type="protein sequence ID" value="GAH83852.1"/>
    <property type="molecule type" value="Genomic_DNA"/>
</dbReference>
<evidence type="ECO:0000313" key="1">
    <source>
        <dbReference type="EMBL" id="GAH83852.1"/>
    </source>
</evidence>
<comment type="caution">
    <text evidence="1">The sequence shown here is derived from an EMBL/GenBank/DDBJ whole genome shotgun (WGS) entry which is preliminary data.</text>
</comment>
<dbReference type="InterPro" id="IPR028082">
    <property type="entry name" value="Peripla_BP_I"/>
</dbReference>
<sequence length="81" mass="8573">MNNKKLLILMVSICLASILTTLSFATGCAKPAPKEPIKIGALCALTGLIAHLGPKCQAGIEFRLDEAGWEVAGRPIELIVE</sequence>
<feature type="non-terminal residue" evidence="1">
    <location>
        <position position="81"/>
    </location>
</feature>
<protein>
    <recommendedName>
        <fullName evidence="2">Leucine-binding protein domain-containing protein</fullName>
    </recommendedName>
</protein>
<name>X1IQ75_9ZZZZ</name>